<accession>A0A1E3A7M7</accession>
<dbReference type="GO" id="GO:0003924">
    <property type="term" value="F:GTPase activity"/>
    <property type="evidence" value="ECO:0007669"/>
    <property type="project" value="InterPro"/>
</dbReference>
<dbReference type="InterPro" id="IPR041095">
    <property type="entry name" value="EFG_II"/>
</dbReference>
<protein>
    <submittedName>
        <fullName evidence="5">Tetracycline resistance protein TetO</fullName>
    </submittedName>
</protein>
<dbReference type="GO" id="GO:0032790">
    <property type="term" value="P:ribosome disassembly"/>
    <property type="evidence" value="ECO:0007669"/>
    <property type="project" value="TreeGrafter"/>
</dbReference>
<reference evidence="5 6" key="1">
    <citation type="submission" date="2016-07" db="EMBL/GenBank/DDBJ databases">
        <title>Characterization of isolates of Eisenbergiella tayi derived from blood cultures, using whole genome sequencing.</title>
        <authorList>
            <person name="Burdz T."/>
            <person name="Wiebe D."/>
            <person name="Huynh C."/>
            <person name="Bernard K."/>
        </authorList>
    </citation>
    <scope>NUCLEOTIDE SEQUENCE [LARGE SCALE GENOMIC DNA]</scope>
    <source>
        <strain evidence="5 6">NML 110608</strain>
    </source>
</reference>
<dbReference type="InterPro" id="IPR005225">
    <property type="entry name" value="Small_GTP-bd"/>
</dbReference>
<dbReference type="GO" id="GO:0005525">
    <property type="term" value="F:GTP binding"/>
    <property type="evidence" value="ECO:0007669"/>
    <property type="project" value="UniProtKB-KW"/>
</dbReference>
<dbReference type="InterPro" id="IPR009000">
    <property type="entry name" value="Transl_B-barrel_sf"/>
</dbReference>
<dbReference type="PANTHER" id="PTHR43261:SF1">
    <property type="entry name" value="RIBOSOME-RELEASING FACTOR 2, MITOCHONDRIAL"/>
    <property type="match status" value="1"/>
</dbReference>
<dbReference type="Gene3D" id="3.30.70.870">
    <property type="entry name" value="Elongation Factor G (Translational Gtpase), domain 3"/>
    <property type="match status" value="1"/>
</dbReference>
<dbReference type="Pfam" id="PF00009">
    <property type="entry name" value="GTP_EFTU"/>
    <property type="match status" value="1"/>
</dbReference>
<dbReference type="Gene3D" id="3.30.70.240">
    <property type="match status" value="1"/>
</dbReference>
<comment type="caution">
    <text evidence="5">The sequence shown here is derived from an EMBL/GenBank/DDBJ whole genome shotgun (WGS) entry which is preliminary data.</text>
</comment>
<evidence type="ECO:0000256" key="3">
    <source>
        <dbReference type="ARBA" id="ARBA00023134"/>
    </source>
</evidence>
<dbReference type="PROSITE" id="PS51722">
    <property type="entry name" value="G_TR_2"/>
    <property type="match status" value="1"/>
</dbReference>
<evidence type="ECO:0000313" key="5">
    <source>
        <dbReference type="EMBL" id="ODM04497.1"/>
    </source>
</evidence>
<gene>
    <name evidence="5" type="primary">tetO</name>
    <name evidence="5" type="ORF">BEI61_05304</name>
</gene>
<dbReference type="SUPFAM" id="SSF50447">
    <property type="entry name" value="Translation proteins"/>
    <property type="match status" value="1"/>
</dbReference>
<evidence type="ECO:0000256" key="2">
    <source>
        <dbReference type="ARBA" id="ARBA00022917"/>
    </source>
</evidence>
<dbReference type="PROSITE" id="PS00301">
    <property type="entry name" value="G_TR_1"/>
    <property type="match status" value="1"/>
</dbReference>
<keyword evidence="1" id="KW-0547">Nucleotide-binding</keyword>
<dbReference type="InterPro" id="IPR020568">
    <property type="entry name" value="Ribosomal_Su5_D2-typ_SF"/>
</dbReference>
<dbReference type="RefSeq" id="WP_069154626.1">
    <property type="nucleotide sequence ID" value="NZ_MCGH01000003.1"/>
</dbReference>
<dbReference type="Pfam" id="PF22042">
    <property type="entry name" value="EF-G_D2"/>
    <property type="match status" value="1"/>
</dbReference>
<dbReference type="SUPFAM" id="SSF54211">
    <property type="entry name" value="Ribosomal protein S5 domain 2-like"/>
    <property type="match status" value="1"/>
</dbReference>
<dbReference type="EMBL" id="MCGH01000003">
    <property type="protein sequence ID" value="ODM04497.1"/>
    <property type="molecule type" value="Genomic_DNA"/>
</dbReference>
<evidence type="ECO:0000313" key="6">
    <source>
        <dbReference type="Proteomes" id="UP000094067"/>
    </source>
</evidence>
<dbReference type="InterPro" id="IPR053905">
    <property type="entry name" value="EF-G-like_DII"/>
</dbReference>
<dbReference type="InterPro" id="IPR027417">
    <property type="entry name" value="P-loop_NTPase"/>
</dbReference>
<dbReference type="SUPFAM" id="SSF54980">
    <property type="entry name" value="EF-G C-terminal domain-like"/>
    <property type="match status" value="2"/>
</dbReference>
<dbReference type="Pfam" id="PF14492">
    <property type="entry name" value="EFG_III"/>
    <property type="match status" value="1"/>
</dbReference>
<dbReference type="NCBIfam" id="TIGR00231">
    <property type="entry name" value="small_GTP"/>
    <property type="match status" value="1"/>
</dbReference>
<keyword evidence="2" id="KW-0648">Protein biosynthesis</keyword>
<dbReference type="InterPro" id="IPR035647">
    <property type="entry name" value="EFG_III/V"/>
</dbReference>
<dbReference type="SMART" id="SM00889">
    <property type="entry name" value="EFG_IV"/>
    <property type="match status" value="1"/>
</dbReference>
<keyword evidence="3" id="KW-0342">GTP-binding</keyword>
<dbReference type="GO" id="GO:0006412">
    <property type="term" value="P:translation"/>
    <property type="evidence" value="ECO:0007669"/>
    <property type="project" value="UniProtKB-KW"/>
</dbReference>
<dbReference type="InterPro" id="IPR000795">
    <property type="entry name" value="T_Tr_GTP-bd_dom"/>
</dbReference>
<proteinExistence type="predicted"/>
<dbReference type="InterPro" id="IPR014721">
    <property type="entry name" value="Ribsml_uS5_D2-typ_fold_subgr"/>
</dbReference>
<evidence type="ECO:0000259" key="4">
    <source>
        <dbReference type="PROSITE" id="PS51722"/>
    </source>
</evidence>
<dbReference type="Gene3D" id="3.40.50.300">
    <property type="entry name" value="P-loop containing nucleotide triphosphate hydrolases"/>
    <property type="match status" value="1"/>
</dbReference>
<dbReference type="Gene3D" id="3.30.230.10">
    <property type="match status" value="1"/>
</dbReference>
<organism evidence="5 6">
    <name type="scientific">Eisenbergiella tayi</name>
    <dbReference type="NCBI Taxonomy" id="1432052"/>
    <lineage>
        <taxon>Bacteria</taxon>
        <taxon>Bacillati</taxon>
        <taxon>Bacillota</taxon>
        <taxon>Clostridia</taxon>
        <taxon>Lachnospirales</taxon>
        <taxon>Lachnospiraceae</taxon>
        <taxon>Eisenbergiella</taxon>
    </lineage>
</organism>
<dbReference type="PANTHER" id="PTHR43261">
    <property type="entry name" value="TRANSLATION ELONGATION FACTOR G-RELATED"/>
    <property type="match status" value="1"/>
</dbReference>
<dbReference type="PATRIC" id="fig|1432052.4.peg.5896"/>
<evidence type="ECO:0000256" key="1">
    <source>
        <dbReference type="ARBA" id="ARBA00022741"/>
    </source>
</evidence>
<dbReference type="PRINTS" id="PR01037">
    <property type="entry name" value="TCRTETOQM"/>
</dbReference>
<dbReference type="Pfam" id="PF03764">
    <property type="entry name" value="EFG_IV"/>
    <property type="match status" value="1"/>
</dbReference>
<sequence>MENRILNLGIMAHVDAGKTTLTESLLYYSGIVKVRGSVDKGTTITDSLELEQKRGMTIKASTVSFPVGDVKINLIDTPGHVDFIGEVERCLRALDGVILVISAREGVQPQTRILFRQLKKMRMPVLFFINKIDRLGADYEAVCAQIRSQLTKRLLFMQEVVKTPQQDYRIRDYGFDDSAYTDQILLSSEKLLNKYLEGEMAGEEELTAAARFRAGKGRLYPVYVGSALKCLGIEPLMQGVIRWLPVRRPGTDRLSAYVYKVEHDEKEHKLVYFRVFSGSIRQKDKVLIAGTEQEITINNLRNVKRGKQIPAQEVSANDIGILTDVPALKCGDFLGSMTPGKGTGLLMEPMLCVNIQPAEEEDRYRLLDALNVLAEEDPLLHIRIPERTGEILADLYGKLQIEILKELFWERFGLRTVFSGMKTIGREKPAGPVYAEIRLGEKGNLHRAGIGIRIEPLETGAGNRYETQVSFGYIEKSFQNAVQEGVMKALEEGISNEVTDTLAVFADADYDSVTSTPADFRRLAPKVVQKALRQTGVITLEPYMNYRLIAPAGDEKRIMAKLAKLQASVENVIYSDGEMEVLGEVPFDTAKEFQVDLRSMTDGKGIFEMEFLEYRRDRQE</sequence>
<name>A0A1E3A7M7_9FIRM</name>
<dbReference type="PRINTS" id="PR00315">
    <property type="entry name" value="ELONGATNFCT"/>
</dbReference>
<dbReference type="InterPro" id="IPR031157">
    <property type="entry name" value="G_TR_CS"/>
</dbReference>
<feature type="domain" description="Tr-type G" evidence="4">
    <location>
        <begin position="3"/>
        <end position="250"/>
    </location>
</feature>
<dbReference type="InterPro" id="IPR000640">
    <property type="entry name" value="EFG_V-like"/>
</dbReference>
<dbReference type="AlphaFoldDB" id="A0A1E3A7M7"/>
<dbReference type="Proteomes" id="UP000094067">
    <property type="component" value="Unassembled WGS sequence"/>
</dbReference>
<dbReference type="InterPro" id="IPR005517">
    <property type="entry name" value="Transl_elong_EFG/EF2_IV"/>
</dbReference>
<dbReference type="Pfam" id="PF00679">
    <property type="entry name" value="EFG_C"/>
    <property type="match status" value="1"/>
</dbReference>
<dbReference type="Gene3D" id="2.40.30.10">
    <property type="entry name" value="Translation factors"/>
    <property type="match status" value="1"/>
</dbReference>
<dbReference type="SUPFAM" id="SSF52540">
    <property type="entry name" value="P-loop containing nucleoside triphosphate hydrolases"/>
    <property type="match status" value="1"/>
</dbReference>